<dbReference type="PANTHER" id="PTHR37534:SF11">
    <property type="entry name" value="ZN(II)2CYS6 TRANSCRIPTION FACTOR (EUROFUNG)"/>
    <property type="match status" value="1"/>
</dbReference>
<name>A0A9N9UKZ1_9HYPO</name>
<evidence type="ECO:0000256" key="1">
    <source>
        <dbReference type="ARBA" id="ARBA00004123"/>
    </source>
</evidence>
<dbReference type="PANTHER" id="PTHR37534">
    <property type="entry name" value="TRANSCRIPTIONAL ACTIVATOR PROTEIN UGA3"/>
    <property type="match status" value="1"/>
</dbReference>
<dbReference type="EMBL" id="CABFNO020001527">
    <property type="protein sequence ID" value="CAG9994386.1"/>
    <property type="molecule type" value="Genomic_DNA"/>
</dbReference>
<dbReference type="GO" id="GO:0000976">
    <property type="term" value="F:transcription cis-regulatory region binding"/>
    <property type="evidence" value="ECO:0007669"/>
    <property type="project" value="TreeGrafter"/>
</dbReference>
<evidence type="ECO:0000256" key="2">
    <source>
        <dbReference type="ARBA" id="ARBA00023242"/>
    </source>
</evidence>
<keyword evidence="2" id="KW-0539">Nucleus</keyword>
<evidence type="ECO:0000313" key="4">
    <source>
        <dbReference type="Proteomes" id="UP000754883"/>
    </source>
</evidence>
<sequence length="402" mass="45956">MSSVEDTDQAMNGADKALLRYWLEKASQIMVIDPDINPWSFPILEHAKRAPSLIRTLQSVGAAHQQFFDPSKLARCLEERSCALKLVQKELTTRQAEDLFPVFLTVFVLGLSTAWINDPGPEWGYEHLRGARAIINMILHQEESSPFCEFMIEAYLYWDMACAFLVPSHLHEPLNTPEMFAAVSRCAQKYHPIGGYAIEIFYLLGSLGRYCRMVVDTGIRDLVLEATFEEQLTEWEPNRENIELGWISDAFRYHGLINLHAICYRRPDRHREADQMGYDAITDLFNAESHLDSTAQSVMPEQSTRIYALHVVRTLTQIPSSHPCTNIQAIPLLTAGSELTAEDCVERELVRQRFQAMYSLNHLRANLASLHLLEDLWALRDAGQTVTWLDLMLSRSWLLMLG</sequence>
<dbReference type="GO" id="GO:0003700">
    <property type="term" value="F:DNA-binding transcription factor activity"/>
    <property type="evidence" value="ECO:0007669"/>
    <property type="project" value="TreeGrafter"/>
</dbReference>
<dbReference type="AlphaFoldDB" id="A0A9N9UKZ1"/>
<evidence type="ECO:0000313" key="3">
    <source>
        <dbReference type="EMBL" id="CAG9994386.1"/>
    </source>
</evidence>
<comment type="subcellular location">
    <subcellularLocation>
        <location evidence="1">Nucleus</location>
    </subcellularLocation>
</comment>
<dbReference type="GO" id="GO:0005634">
    <property type="term" value="C:nucleus"/>
    <property type="evidence" value="ECO:0007669"/>
    <property type="project" value="UniProtKB-SubCell"/>
</dbReference>
<reference evidence="4" key="1">
    <citation type="submission" date="2019-06" db="EMBL/GenBank/DDBJ databases">
        <authorList>
            <person name="Broberg M."/>
        </authorList>
    </citation>
    <scope>NUCLEOTIDE SEQUENCE [LARGE SCALE GENOMIC DNA]</scope>
</reference>
<dbReference type="GO" id="GO:0045944">
    <property type="term" value="P:positive regulation of transcription by RNA polymerase II"/>
    <property type="evidence" value="ECO:0007669"/>
    <property type="project" value="TreeGrafter"/>
</dbReference>
<dbReference type="OrthoDB" id="416217at2759"/>
<reference evidence="3 4" key="2">
    <citation type="submission" date="2021-10" db="EMBL/GenBank/DDBJ databases">
        <authorList>
            <person name="Piombo E."/>
        </authorList>
    </citation>
    <scope>NUCLEOTIDE SEQUENCE [LARGE SCALE GENOMIC DNA]</scope>
</reference>
<dbReference type="InterPro" id="IPR021858">
    <property type="entry name" value="Fun_TF"/>
</dbReference>
<dbReference type="Pfam" id="PF11951">
    <property type="entry name" value="Fungal_trans_2"/>
    <property type="match status" value="1"/>
</dbReference>
<keyword evidence="4" id="KW-1185">Reference proteome</keyword>
<organism evidence="3 4">
    <name type="scientific">Clonostachys byssicola</name>
    <dbReference type="NCBI Taxonomy" id="160290"/>
    <lineage>
        <taxon>Eukaryota</taxon>
        <taxon>Fungi</taxon>
        <taxon>Dikarya</taxon>
        <taxon>Ascomycota</taxon>
        <taxon>Pezizomycotina</taxon>
        <taxon>Sordariomycetes</taxon>
        <taxon>Hypocreomycetidae</taxon>
        <taxon>Hypocreales</taxon>
        <taxon>Bionectriaceae</taxon>
        <taxon>Clonostachys</taxon>
    </lineage>
</organism>
<accession>A0A9N9UKZ1</accession>
<comment type="caution">
    <text evidence="3">The sequence shown here is derived from an EMBL/GenBank/DDBJ whole genome shotgun (WGS) entry which is preliminary data.</text>
</comment>
<gene>
    <name evidence="3" type="ORF">CBYS24578_00013410</name>
</gene>
<protein>
    <submittedName>
        <fullName evidence="3">Uncharacterized protein</fullName>
    </submittedName>
</protein>
<dbReference type="Proteomes" id="UP000754883">
    <property type="component" value="Unassembled WGS sequence"/>
</dbReference>
<proteinExistence type="predicted"/>